<accession>A0A8A4E0G6</accession>
<evidence type="ECO:0000313" key="2">
    <source>
        <dbReference type="EMBL" id="QTB60830.1"/>
    </source>
</evidence>
<sequence length="84" mass="9687">MRPIARKLQRTPSMLSRELTRNTRPNGLLYCPRLAQASRNTRRQAARPALKLAPFAGNLNWPLSFRVRPAHASWKSHTDLRIND</sequence>
<proteinExistence type="predicted"/>
<protein>
    <recommendedName>
        <fullName evidence="3">Transposase IS30-like HTH domain-containing protein</fullName>
    </recommendedName>
</protein>
<reference evidence="2" key="1">
    <citation type="submission" date="2021-03" db="EMBL/GenBank/DDBJ databases">
        <title>Complete genome of Burkholderia pseudomallei_VBP364.</title>
        <authorList>
            <person name="Balaji V."/>
            <person name="Yamuna B."/>
            <person name="Monisha P."/>
        </authorList>
    </citation>
    <scope>NUCLEOTIDE SEQUENCE</scope>
    <source>
        <strain evidence="2">VBP364</strain>
    </source>
</reference>
<gene>
    <name evidence="2" type="ORF">J3D99_23290</name>
</gene>
<dbReference type="EMBL" id="CP071754">
    <property type="protein sequence ID" value="QTB60830.1"/>
    <property type="molecule type" value="Genomic_DNA"/>
</dbReference>
<name>A0A8A4E0G6_BURPE</name>
<feature type="region of interest" description="Disordered" evidence="1">
    <location>
        <begin position="1"/>
        <end position="21"/>
    </location>
</feature>
<evidence type="ECO:0000256" key="1">
    <source>
        <dbReference type="SAM" id="MobiDB-lite"/>
    </source>
</evidence>
<evidence type="ECO:0008006" key="3">
    <source>
        <dbReference type="Google" id="ProtNLM"/>
    </source>
</evidence>
<organism evidence="2">
    <name type="scientific">Burkholderia pseudomallei</name>
    <name type="common">Pseudomonas pseudomallei</name>
    <dbReference type="NCBI Taxonomy" id="28450"/>
    <lineage>
        <taxon>Bacteria</taxon>
        <taxon>Pseudomonadati</taxon>
        <taxon>Pseudomonadota</taxon>
        <taxon>Betaproteobacteria</taxon>
        <taxon>Burkholderiales</taxon>
        <taxon>Burkholderiaceae</taxon>
        <taxon>Burkholderia</taxon>
        <taxon>pseudomallei group</taxon>
    </lineage>
</organism>
<dbReference type="AlphaFoldDB" id="A0A8A4E0G6"/>